<proteinExistence type="predicted"/>
<evidence type="ECO:0000256" key="1">
    <source>
        <dbReference type="SAM" id="SignalP"/>
    </source>
</evidence>
<evidence type="ECO:0000313" key="2">
    <source>
        <dbReference type="EMBL" id="KAJ8760038.1"/>
    </source>
</evidence>
<comment type="caution">
    <text evidence="2">The sequence shown here is derived from an EMBL/GenBank/DDBJ whole genome shotgun (WGS) entry which is preliminary data.</text>
</comment>
<dbReference type="EMBL" id="JAIWQS010000007">
    <property type="protein sequence ID" value="KAJ8760038.1"/>
    <property type="molecule type" value="Genomic_DNA"/>
</dbReference>
<evidence type="ECO:0008006" key="4">
    <source>
        <dbReference type="Google" id="ProtNLM"/>
    </source>
</evidence>
<dbReference type="Proteomes" id="UP001159364">
    <property type="component" value="Linkage Group LG07"/>
</dbReference>
<dbReference type="Gene3D" id="2.30.240.10">
    <property type="entry name" value="At5g01610-like"/>
    <property type="match status" value="1"/>
</dbReference>
<feature type="signal peptide" evidence="1">
    <location>
        <begin position="1"/>
        <end position="26"/>
    </location>
</feature>
<reference evidence="2 3" key="1">
    <citation type="submission" date="2021-09" db="EMBL/GenBank/DDBJ databases">
        <title>Genomic insights and catalytic innovation underlie evolution of tropane alkaloids biosynthesis.</title>
        <authorList>
            <person name="Wang Y.-J."/>
            <person name="Tian T."/>
            <person name="Huang J.-P."/>
            <person name="Huang S.-X."/>
        </authorList>
    </citation>
    <scope>NUCLEOTIDE SEQUENCE [LARGE SCALE GENOMIC DNA]</scope>
    <source>
        <strain evidence="2">KIB-2018</strain>
        <tissue evidence="2">Leaf</tissue>
    </source>
</reference>
<sequence>MAFLSGNSHLGLALFSLLLFFSVSNSEKNHLSVYEILPKYGLPSGLLPSTVTNYSLAEDGRFVVELENPCYVQFDYLVYYDKHITGRLSYGSITDLKGIQVQRFFLWFDVDEIKVDLPPSESIYFQVGIINKKLDIDQFKTVHSCRDGVSGSCAGFLDRFLQVLFCSLLDSVCLLCPCQQ</sequence>
<dbReference type="PANTHER" id="PTHR31676">
    <property type="entry name" value="T31J12.3 PROTEIN-RELATED"/>
    <property type="match status" value="1"/>
</dbReference>
<protein>
    <recommendedName>
        <fullName evidence="4">Transmembrane protein</fullName>
    </recommendedName>
</protein>
<dbReference type="AlphaFoldDB" id="A0AAV8T186"/>
<feature type="chain" id="PRO_5043731634" description="Transmembrane protein" evidence="1">
    <location>
        <begin position="27"/>
        <end position="180"/>
    </location>
</feature>
<dbReference type="InterPro" id="IPR036758">
    <property type="entry name" value="At5g01610-like"/>
</dbReference>
<keyword evidence="3" id="KW-1185">Reference proteome</keyword>
<dbReference type="SUPFAM" id="SSF141562">
    <property type="entry name" value="At5g01610-like"/>
    <property type="match status" value="1"/>
</dbReference>
<keyword evidence="1" id="KW-0732">Signal</keyword>
<organism evidence="2 3">
    <name type="scientific">Erythroxylum novogranatense</name>
    <dbReference type="NCBI Taxonomy" id="1862640"/>
    <lineage>
        <taxon>Eukaryota</taxon>
        <taxon>Viridiplantae</taxon>
        <taxon>Streptophyta</taxon>
        <taxon>Embryophyta</taxon>
        <taxon>Tracheophyta</taxon>
        <taxon>Spermatophyta</taxon>
        <taxon>Magnoliopsida</taxon>
        <taxon>eudicotyledons</taxon>
        <taxon>Gunneridae</taxon>
        <taxon>Pentapetalae</taxon>
        <taxon>rosids</taxon>
        <taxon>fabids</taxon>
        <taxon>Malpighiales</taxon>
        <taxon>Erythroxylaceae</taxon>
        <taxon>Erythroxylum</taxon>
    </lineage>
</organism>
<name>A0AAV8T186_9ROSI</name>
<dbReference type="InterPro" id="IPR007493">
    <property type="entry name" value="DUF538"/>
</dbReference>
<dbReference type="Pfam" id="PF04398">
    <property type="entry name" value="DUF538"/>
    <property type="match status" value="1"/>
</dbReference>
<gene>
    <name evidence="2" type="ORF">K2173_010894</name>
</gene>
<accession>A0AAV8T186</accession>
<evidence type="ECO:0000313" key="3">
    <source>
        <dbReference type="Proteomes" id="UP001159364"/>
    </source>
</evidence>
<dbReference type="PANTHER" id="PTHR31676:SF71">
    <property type="entry name" value="EXPRESSED PROTEIN"/>
    <property type="match status" value="1"/>
</dbReference>